<evidence type="ECO:0000313" key="1">
    <source>
        <dbReference type="EMBL" id="AGU75890.1"/>
    </source>
</evidence>
<proteinExistence type="predicted"/>
<name>T1ZDC4_STRIT</name>
<reference evidence="1 2" key="1">
    <citation type="journal article" date="2013" name="BMC Genomics">
        <title>Phylogenetic relationship and virulence inference of Streptococcus Anginosus Group: curated annotation and whole-genome comparative analysis support distinct species designation.</title>
        <authorList>
            <person name="Olson A.B."/>
            <person name="Kent H."/>
            <person name="Sibley C.D."/>
            <person name="Grinwis M.E."/>
            <person name="Mabon P."/>
            <person name="Ouellette C."/>
            <person name="Tyson S."/>
            <person name="Graham M."/>
            <person name="Tyler S.D."/>
            <person name="Van Domselaar G."/>
            <person name="Surette M.G."/>
            <person name="Corbett C.R."/>
        </authorList>
    </citation>
    <scope>NUCLEOTIDE SEQUENCE [LARGE SCALE GENOMIC DNA]</scope>
    <source>
        <strain evidence="1 2">B196</strain>
    </source>
</reference>
<accession>T1ZDC4</accession>
<gene>
    <name evidence="1" type="ORF">SIR_0518</name>
</gene>
<organism evidence="1 2">
    <name type="scientific">Streptococcus intermedius B196</name>
    <dbReference type="NCBI Taxonomy" id="862967"/>
    <lineage>
        <taxon>Bacteria</taxon>
        <taxon>Bacillati</taxon>
        <taxon>Bacillota</taxon>
        <taxon>Bacilli</taxon>
        <taxon>Lactobacillales</taxon>
        <taxon>Streptococcaceae</taxon>
        <taxon>Streptococcus</taxon>
        <taxon>Streptococcus anginosus group</taxon>
    </lineage>
</organism>
<dbReference type="HOGENOM" id="CLU_3205612_0_0_9"/>
<dbReference type="EMBL" id="CP003857">
    <property type="protein sequence ID" value="AGU75890.1"/>
    <property type="molecule type" value="Genomic_DNA"/>
</dbReference>
<dbReference type="eggNOG" id="ENOG5032FUM">
    <property type="taxonomic scope" value="Bacteria"/>
</dbReference>
<protein>
    <submittedName>
        <fullName evidence="1">Uncharacterized protein</fullName>
    </submittedName>
</protein>
<keyword evidence="2" id="KW-1185">Reference proteome</keyword>
<dbReference type="AlphaFoldDB" id="T1ZDC4"/>
<evidence type="ECO:0000313" key="2">
    <source>
        <dbReference type="Proteomes" id="UP000016233"/>
    </source>
</evidence>
<sequence>MVDIIPPNIKNRLSDSISGALTRGTIRFHLVFQTLILNPFASEFT</sequence>
<dbReference type="KEGG" id="sib:SIR_0518"/>
<dbReference type="Proteomes" id="UP000016233">
    <property type="component" value="Chromosome"/>
</dbReference>